<feature type="compositionally biased region" description="Basic and acidic residues" evidence="1">
    <location>
        <begin position="21"/>
        <end position="30"/>
    </location>
</feature>
<feature type="region of interest" description="Disordered" evidence="1">
    <location>
        <begin position="1"/>
        <end position="30"/>
    </location>
</feature>
<gene>
    <name evidence="2" type="ORF">NTEN_LOCUS3885</name>
</gene>
<accession>A0A6H5G4W6</accession>
<dbReference type="AlphaFoldDB" id="A0A6H5G4W6"/>
<evidence type="ECO:0000313" key="2">
    <source>
        <dbReference type="EMBL" id="CAA9997591.1"/>
    </source>
</evidence>
<name>A0A6H5G4W6_9HEMI</name>
<evidence type="ECO:0000256" key="1">
    <source>
        <dbReference type="SAM" id="MobiDB-lite"/>
    </source>
</evidence>
<feature type="compositionally biased region" description="Basic and acidic residues" evidence="1">
    <location>
        <begin position="1"/>
        <end position="14"/>
    </location>
</feature>
<dbReference type="EMBL" id="CADCXU010005888">
    <property type="protein sequence ID" value="CAA9997591.1"/>
    <property type="molecule type" value="Genomic_DNA"/>
</dbReference>
<evidence type="ECO:0000313" key="3">
    <source>
        <dbReference type="Proteomes" id="UP000479000"/>
    </source>
</evidence>
<proteinExistence type="predicted"/>
<keyword evidence="3" id="KW-1185">Reference proteome</keyword>
<reference evidence="2 3" key="1">
    <citation type="submission" date="2020-02" db="EMBL/GenBank/DDBJ databases">
        <authorList>
            <person name="Ferguson B K."/>
        </authorList>
    </citation>
    <scope>NUCLEOTIDE SEQUENCE [LARGE SCALE GENOMIC DNA]</scope>
</reference>
<feature type="non-terminal residue" evidence="2">
    <location>
        <position position="66"/>
    </location>
</feature>
<dbReference type="Proteomes" id="UP000479000">
    <property type="component" value="Unassembled WGS sequence"/>
</dbReference>
<organism evidence="2 3">
    <name type="scientific">Nesidiocoris tenuis</name>
    <dbReference type="NCBI Taxonomy" id="355587"/>
    <lineage>
        <taxon>Eukaryota</taxon>
        <taxon>Metazoa</taxon>
        <taxon>Ecdysozoa</taxon>
        <taxon>Arthropoda</taxon>
        <taxon>Hexapoda</taxon>
        <taxon>Insecta</taxon>
        <taxon>Pterygota</taxon>
        <taxon>Neoptera</taxon>
        <taxon>Paraneoptera</taxon>
        <taxon>Hemiptera</taxon>
        <taxon>Heteroptera</taxon>
        <taxon>Panheteroptera</taxon>
        <taxon>Cimicomorpha</taxon>
        <taxon>Miridae</taxon>
        <taxon>Dicyphina</taxon>
        <taxon>Nesidiocoris</taxon>
    </lineage>
</organism>
<sequence length="66" mass="7220">MDDRATAKLEDSSRCGKGKKKPEAKDKDITGRGRFSSIDILLLIQSIFQPGTVLGLGHCHVPQVQK</sequence>
<protein>
    <submittedName>
        <fullName evidence="2">Uncharacterized protein</fullName>
    </submittedName>
</protein>